<dbReference type="Gene3D" id="3.90.70.40">
    <property type="match status" value="1"/>
</dbReference>
<keyword evidence="5" id="KW-0378">Hydrolase</keyword>
<gene>
    <name evidence="8" type="ORF">IWQ60_010593</name>
</gene>
<evidence type="ECO:0000256" key="5">
    <source>
        <dbReference type="ARBA" id="ARBA00022801"/>
    </source>
</evidence>
<comment type="caution">
    <text evidence="8">The sequence shown here is derived from an EMBL/GenBank/DDBJ whole genome shotgun (WGS) entry which is preliminary data.</text>
</comment>
<dbReference type="EC" id="3.4.19.12" evidence="2"/>
<name>A0A9W7ZQ39_9FUNG</name>
<reference evidence="8" key="1">
    <citation type="submission" date="2022-07" db="EMBL/GenBank/DDBJ databases">
        <title>Phylogenomic reconstructions and comparative analyses of Kickxellomycotina fungi.</title>
        <authorList>
            <person name="Reynolds N.K."/>
            <person name="Stajich J.E."/>
            <person name="Barry K."/>
            <person name="Grigoriev I.V."/>
            <person name="Crous P."/>
            <person name="Smith M.E."/>
        </authorList>
    </citation>
    <scope>NUCLEOTIDE SEQUENCE</scope>
    <source>
        <strain evidence="8">RSA 861</strain>
    </source>
</reference>
<evidence type="ECO:0000313" key="8">
    <source>
        <dbReference type="EMBL" id="KAJ1910559.1"/>
    </source>
</evidence>
<accession>A0A9W7ZQ39</accession>
<dbReference type="InterPro" id="IPR006155">
    <property type="entry name" value="Josephin"/>
</dbReference>
<protein>
    <recommendedName>
        <fullName evidence="2">ubiquitinyl hydrolase 1</fullName>
        <ecNumber evidence="2">3.4.19.12</ecNumber>
    </recommendedName>
</protein>
<evidence type="ECO:0000256" key="1">
    <source>
        <dbReference type="ARBA" id="ARBA00000707"/>
    </source>
</evidence>
<evidence type="ECO:0000313" key="9">
    <source>
        <dbReference type="Proteomes" id="UP001150569"/>
    </source>
</evidence>
<dbReference type="Proteomes" id="UP001150569">
    <property type="component" value="Unassembled WGS sequence"/>
</dbReference>
<dbReference type="GO" id="GO:0004843">
    <property type="term" value="F:cysteine-type deubiquitinase activity"/>
    <property type="evidence" value="ECO:0007669"/>
    <property type="project" value="UniProtKB-EC"/>
</dbReference>
<dbReference type="PANTHER" id="PTHR13291">
    <property type="entry name" value="JOSEPHIN 1, 2"/>
    <property type="match status" value="1"/>
</dbReference>
<comment type="caution">
    <text evidence="6">Lacks conserved residue(s) required for the propagation of feature annotation.</text>
</comment>
<evidence type="ECO:0000256" key="4">
    <source>
        <dbReference type="ARBA" id="ARBA00022786"/>
    </source>
</evidence>
<keyword evidence="4" id="KW-0833">Ubl conjugation pathway</keyword>
<evidence type="ECO:0000256" key="3">
    <source>
        <dbReference type="ARBA" id="ARBA00022670"/>
    </source>
</evidence>
<dbReference type="Pfam" id="PF02099">
    <property type="entry name" value="Josephin"/>
    <property type="match status" value="1"/>
</dbReference>
<keyword evidence="9" id="KW-1185">Reference proteome</keyword>
<dbReference type="AlphaFoldDB" id="A0A9W7ZQ39"/>
<dbReference type="EMBL" id="JANBPT010001035">
    <property type="protein sequence ID" value="KAJ1910559.1"/>
    <property type="molecule type" value="Genomic_DNA"/>
</dbReference>
<evidence type="ECO:0000259" key="7">
    <source>
        <dbReference type="PROSITE" id="PS50957"/>
    </source>
</evidence>
<organism evidence="8 9">
    <name type="scientific">Tieghemiomyces parasiticus</name>
    <dbReference type="NCBI Taxonomy" id="78921"/>
    <lineage>
        <taxon>Eukaryota</taxon>
        <taxon>Fungi</taxon>
        <taxon>Fungi incertae sedis</taxon>
        <taxon>Zoopagomycota</taxon>
        <taxon>Kickxellomycotina</taxon>
        <taxon>Dimargaritomycetes</taxon>
        <taxon>Dimargaritales</taxon>
        <taxon>Dimargaritaceae</taxon>
        <taxon>Tieghemiomyces</taxon>
    </lineage>
</organism>
<keyword evidence="3" id="KW-0645">Protease</keyword>
<dbReference type="InterPro" id="IPR040053">
    <property type="entry name" value="JOSD1/2"/>
</dbReference>
<evidence type="ECO:0000256" key="2">
    <source>
        <dbReference type="ARBA" id="ARBA00012759"/>
    </source>
</evidence>
<dbReference type="GO" id="GO:0016579">
    <property type="term" value="P:protein deubiquitination"/>
    <property type="evidence" value="ECO:0007669"/>
    <property type="project" value="InterPro"/>
</dbReference>
<sequence>MLQGPVFSQRDLEAIATDLGNASRKLEGGGWLRWNPHRLALGMGDYDINVLTAALRTKGYGIEWFDRRKGAAEIPLDQALGLILNKAPERIWQRRHWLALRRLNGAYWNLDSALEAPTYFVDREQVSAFLDAELACGGHVFVVLSAVAE</sequence>
<dbReference type="SMART" id="SM01246">
    <property type="entry name" value="Josephin"/>
    <property type="match status" value="1"/>
</dbReference>
<dbReference type="PROSITE" id="PS50957">
    <property type="entry name" value="JOSEPHIN"/>
    <property type="match status" value="1"/>
</dbReference>
<proteinExistence type="predicted"/>
<feature type="domain" description="Josephin" evidence="7">
    <location>
        <begin position="1"/>
        <end position="149"/>
    </location>
</feature>
<dbReference type="OrthoDB" id="10063692at2759"/>
<dbReference type="GO" id="GO:0006508">
    <property type="term" value="P:proteolysis"/>
    <property type="evidence" value="ECO:0007669"/>
    <property type="project" value="UniProtKB-KW"/>
</dbReference>
<dbReference type="PANTHER" id="PTHR13291:SF0">
    <property type="entry name" value="JOSEPHIN-LIKE PROTEIN"/>
    <property type="match status" value="1"/>
</dbReference>
<comment type="catalytic activity">
    <reaction evidence="1">
        <text>Thiol-dependent hydrolysis of ester, thioester, amide, peptide and isopeptide bonds formed by the C-terminal Gly of ubiquitin (a 76-residue protein attached to proteins as an intracellular targeting signal).</text>
        <dbReference type="EC" id="3.4.19.12"/>
    </reaction>
</comment>
<evidence type="ECO:0000256" key="6">
    <source>
        <dbReference type="PROSITE-ProRule" id="PRU00331"/>
    </source>
</evidence>